<organism evidence="2 3">
    <name type="scientific">Bdellovibrio bacteriovorus</name>
    <dbReference type="NCBI Taxonomy" id="959"/>
    <lineage>
        <taxon>Bacteria</taxon>
        <taxon>Pseudomonadati</taxon>
        <taxon>Bdellovibrionota</taxon>
        <taxon>Bdellovibrionia</taxon>
        <taxon>Bdellovibrionales</taxon>
        <taxon>Pseudobdellovibrionaceae</taxon>
        <taxon>Bdellovibrio</taxon>
    </lineage>
</organism>
<dbReference type="AlphaFoldDB" id="A0A150WF41"/>
<feature type="chain" id="PRO_5007572686" evidence="1">
    <location>
        <begin position="20"/>
        <end position="120"/>
    </location>
</feature>
<feature type="signal peptide" evidence="1">
    <location>
        <begin position="1"/>
        <end position="19"/>
    </location>
</feature>
<evidence type="ECO:0000313" key="2">
    <source>
        <dbReference type="EMBL" id="KYG61525.1"/>
    </source>
</evidence>
<reference evidence="2 3" key="1">
    <citation type="submission" date="2016-03" db="EMBL/GenBank/DDBJ databases">
        <authorList>
            <person name="Ploux O."/>
        </authorList>
    </citation>
    <scope>NUCLEOTIDE SEQUENCE [LARGE SCALE GENOMIC DNA]</scope>
    <source>
        <strain evidence="2 3">R0</strain>
    </source>
</reference>
<evidence type="ECO:0000256" key="1">
    <source>
        <dbReference type="SAM" id="SignalP"/>
    </source>
</evidence>
<keyword evidence="1" id="KW-0732">Signal</keyword>
<accession>A0A150WF41</accession>
<name>A0A150WF41_BDEBC</name>
<dbReference type="Proteomes" id="UP000075320">
    <property type="component" value="Unassembled WGS sequence"/>
</dbReference>
<evidence type="ECO:0000313" key="3">
    <source>
        <dbReference type="Proteomes" id="UP000075320"/>
    </source>
</evidence>
<gene>
    <name evidence="2" type="ORF">AZI86_17610</name>
</gene>
<dbReference type="EMBL" id="LUKE01000006">
    <property type="protein sequence ID" value="KYG61525.1"/>
    <property type="molecule type" value="Genomic_DNA"/>
</dbReference>
<proteinExistence type="predicted"/>
<dbReference type="RefSeq" id="WP_061836607.1">
    <property type="nucleotide sequence ID" value="NZ_LUKE01000006.1"/>
</dbReference>
<protein>
    <submittedName>
        <fullName evidence="2">Uncharacterized protein</fullName>
    </submittedName>
</protein>
<keyword evidence="3" id="KW-1185">Reference proteome</keyword>
<sequence>MLRVLLFAASLVLSSYSLAATVVCSNPDFGILAIEGSLNKCQVTLMPNEGTPWISATNSCAEIYDGATYKLSAEMYAGASLDTATVVIVRGTTSDIQSVKWIQGETVFQMGRHQLECKLQ</sequence>
<comment type="caution">
    <text evidence="2">The sequence shown here is derived from an EMBL/GenBank/DDBJ whole genome shotgun (WGS) entry which is preliminary data.</text>
</comment>